<sequence length="267" mass="30218">MGRFYTNYSMFTGPREPDSDNLIECQTPDMSSNGVALLCKLYPKSARKSERVLELLGRGAREYYRKPEAHCSTWCYFTPSSPKTNDDLVIAGLEVYDRRSALQAQVDDPEYFQAYHQAVKAEDLYAKGEELVAWYQTSGFLAREQHSIPFGGCLVFLTKLICKDRDEVLKLLDDFVPFVRAQEPEILTYALFTRPKAPKEVLLFGRCIDEKAAHAHSVTSQHTAVVEKLVKLVENDLATSTSMWHEVDDSFVSNKAGGTQVLKDSRL</sequence>
<dbReference type="AlphaFoldDB" id="A0A139IJC1"/>
<accession>A0A139IJC1</accession>
<dbReference type="PANTHER" id="PTHR40624">
    <property type="entry name" value="BIOSYNTHESIS MONOOXYGENASE, PUTATIVE (AFU_ORTHOLOGUE AFUA_1G12025)-RELATED"/>
    <property type="match status" value="1"/>
</dbReference>
<gene>
    <name evidence="1" type="ORF">AC579_6402</name>
</gene>
<dbReference type="Proteomes" id="UP000073492">
    <property type="component" value="Unassembled WGS sequence"/>
</dbReference>
<proteinExistence type="predicted"/>
<dbReference type="EMBL" id="LFZO01000077">
    <property type="protein sequence ID" value="KXT14672.1"/>
    <property type="molecule type" value="Genomic_DNA"/>
</dbReference>
<name>A0A139IJC1_9PEZI</name>
<dbReference type="SUPFAM" id="SSF54909">
    <property type="entry name" value="Dimeric alpha+beta barrel"/>
    <property type="match status" value="1"/>
</dbReference>
<keyword evidence="2" id="KW-1185">Reference proteome</keyword>
<dbReference type="Gene3D" id="3.30.70.100">
    <property type="match status" value="1"/>
</dbReference>
<dbReference type="OrthoDB" id="10011777at2759"/>
<dbReference type="PANTHER" id="PTHR40624:SF1">
    <property type="entry name" value="BIOSYNTHESIS MONOOXYGENASE, PUTATIVE (AFU_ORTHOLOGUE AFUA_1G12025)-RELATED"/>
    <property type="match status" value="1"/>
</dbReference>
<dbReference type="InterPro" id="IPR011008">
    <property type="entry name" value="Dimeric_a/b-barrel"/>
</dbReference>
<evidence type="ECO:0000313" key="2">
    <source>
        <dbReference type="Proteomes" id="UP000073492"/>
    </source>
</evidence>
<organism evidence="1 2">
    <name type="scientific">Pseudocercospora musae</name>
    <dbReference type="NCBI Taxonomy" id="113226"/>
    <lineage>
        <taxon>Eukaryota</taxon>
        <taxon>Fungi</taxon>
        <taxon>Dikarya</taxon>
        <taxon>Ascomycota</taxon>
        <taxon>Pezizomycotina</taxon>
        <taxon>Dothideomycetes</taxon>
        <taxon>Dothideomycetidae</taxon>
        <taxon>Mycosphaerellales</taxon>
        <taxon>Mycosphaerellaceae</taxon>
        <taxon>Pseudocercospora</taxon>
    </lineage>
</organism>
<protein>
    <recommendedName>
        <fullName evidence="3">ABM domain-containing protein</fullName>
    </recommendedName>
</protein>
<reference evidence="1 2" key="1">
    <citation type="submission" date="2015-07" db="EMBL/GenBank/DDBJ databases">
        <title>Comparative genomics of the Sigatoka disease complex on banana suggests a link between parallel evolutionary changes in Pseudocercospora fijiensis and Pseudocercospora eumusae and increased virulence on the banana host.</title>
        <authorList>
            <person name="Chang T.-C."/>
            <person name="Salvucci A."/>
            <person name="Crous P.W."/>
            <person name="Stergiopoulos I."/>
        </authorList>
    </citation>
    <scope>NUCLEOTIDE SEQUENCE [LARGE SCALE GENOMIC DNA]</scope>
    <source>
        <strain evidence="1 2">CBS 116634</strain>
    </source>
</reference>
<comment type="caution">
    <text evidence="1">The sequence shown here is derived from an EMBL/GenBank/DDBJ whole genome shotgun (WGS) entry which is preliminary data.</text>
</comment>
<evidence type="ECO:0008006" key="3">
    <source>
        <dbReference type="Google" id="ProtNLM"/>
    </source>
</evidence>
<evidence type="ECO:0000313" key="1">
    <source>
        <dbReference type="EMBL" id="KXT14672.1"/>
    </source>
</evidence>